<reference evidence="13 14" key="1">
    <citation type="submission" date="2017-06" db="EMBL/GenBank/DDBJ databases">
        <authorList>
            <person name="Kim H.J."/>
            <person name="Triplett B.A."/>
        </authorList>
    </citation>
    <scope>NUCLEOTIDE SEQUENCE [LARGE SCALE GENOMIC DNA]</scope>
    <source>
        <strain evidence="13">FRACA_ARgP5</strain>
    </source>
</reference>
<accession>A0A2I2KRA0</accession>
<dbReference type="PANTHER" id="PTHR24421">
    <property type="entry name" value="NITRATE/NITRITE SENSOR PROTEIN NARX-RELATED"/>
    <property type="match status" value="1"/>
</dbReference>
<dbReference type="EC" id="2.7.13.3" evidence="2"/>
<dbReference type="EMBL" id="FZMO01000142">
    <property type="protein sequence ID" value="SNQ48179.1"/>
    <property type="molecule type" value="Genomic_DNA"/>
</dbReference>
<evidence type="ECO:0000256" key="8">
    <source>
        <dbReference type="ARBA" id="ARBA00023012"/>
    </source>
</evidence>
<dbReference type="InterPro" id="IPR011712">
    <property type="entry name" value="Sig_transdc_His_kin_sub3_dim/P"/>
</dbReference>
<dbReference type="GO" id="GO:0000155">
    <property type="term" value="F:phosphorelay sensor kinase activity"/>
    <property type="evidence" value="ECO:0007669"/>
    <property type="project" value="InterPro"/>
</dbReference>
<dbReference type="Pfam" id="PF07730">
    <property type="entry name" value="HisKA_3"/>
    <property type="match status" value="1"/>
</dbReference>
<protein>
    <recommendedName>
        <fullName evidence="2">histidine kinase</fullName>
        <ecNumber evidence="2">2.7.13.3</ecNumber>
    </recommendedName>
</protein>
<gene>
    <name evidence="13" type="ORF">FRACA_2260006</name>
</gene>
<dbReference type="Gene3D" id="1.20.5.1930">
    <property type="match status" value="1"/>
</dbReference>
<evidence type="ECO:0000256" key="2">
    <source>
        <dbReference type="ARBA" id="ARBA00012438"/>
    </source>
</evidence>
<evidence type="ECO:0000256" key="4">
    <source>
        <dbReference type="ARBA" id="ARBA00022679"/>
    </source>
</evidence>
<keyword evidence="5" id="KW-0547">Nucleotide-binding</keyword>
<dbReference type="Proteomes" id="UP000234331">
    <property type="component" value="Unassembled WGS sequence"/>
</dbReference>
<dbReference type="InterPro" id="IPR003594">
    <property type="entry name" value="HATPase_dom"/>
</dbReference>
<dbReference type="Gene3D" id="3.30.565.10">
    <property type="entry name" value="Histidine kinase-like ATPase, C-terminal domain"/>
    <property type="match status" value="1"/>
</dbReference>
<dbReference type="GO" id="GO:0046983">
    <property type="term" value="F:protein dimerization activity"/>
    <property type="evidence" value="ECO:0007669"/>
    <property type="project" value="InterPro"/>
</dbReference>
<evidence type="ECO:0000256" key="6">
    <source>
        <dbReference type="ARBA" id="ARBA00022777"/>
    </source>
</evidence>
<feature type="region of interest" description="Disordered" evidence="9">
    <location>
        <begin position="34"/>
        <end position="62"/>
    </location>
</feature>
<dbReference type="GO" id="GO:0005524">
    <property type="term" value="F:ATP binding"/>
    <property type="evidence" value="ECO:0007669"/>
    <property type="project" value="UniProtKB-KW"/>
</dbReference>
<proteinExistence type="predicted"/>
<evidence type="ECO:0000256" key="1">
    <source>
        <dbReference type="ARBA" id="ARBA00000085"/>
    </source>
</evidence>
<name>A0A2I2KRA0_9ACTN</name>
<keyword evidence="8" id="KW-0902">Two-component regulatory system</keyword>
<keyword evidence="10" id="KW-1133">Transmembrane helix</keyword>
<evidence type="ECO:0000256" key="3">
    <source>
        <dbReference type="ARBA" id="ARBA00022553"/>
    </source>
</evidence>
<evidence type="ECO:0000313" key="14">
    <source>
        <dbReference type="Proteomes" id="UP000234331"/>
    </source>
</evidence>
<dbReference type="CDD" id="cd16917">
    <property type="entry name" value="HATPase_UhpB-NarQ-NarX-like"/>
    <property type="match status" value="1"/>
</dbReference>
<evidence type="ECO:0000256" key="10">
    <source>
        <dbReference type="SAM" id="Phobius"/>
    </source>
</evidence>
<dbReference type="InterPro" id="IPR036890">
    <property type="entry name" value="HATPase_C_sf"/>
</dbReference>
<feature type="domain" description="Signal transduction histidine kinase subgroup 3 dimerisation and phosphoacceptor" evidence="12">
    <location>
        <begin position="238"/>
        <end position="304"/>
    </location>
</feature>
<keyword evidence="7" id="KW-0067">ATP-binding</keyword>
<dbReference type="AlphaFoldDB" id="A0A2I2KRA0"/>
<dbReference type="InterPro" id="IPR050482">
    <property type="entry name" value="Sensor_HK_TwoCompSys"/>
</dbReference>
<keyword evidence="6 13" id="KW-0418">Kinase</keyword>
<keyword evidence="10" id="KW-0472">Membrane</keyword>
<dbReference type="Pfam" id="PF02518">
    <property type="entry name" value="HATPase_c"/>
    <property type="match status" value="1"/>
</dbReference>
<feature type="transmembrane region" description="Helical" evidence="10">
    <location>
        <begin position="192"/>
        <end position="210"/>
    </location>
</feature>
<keyword evidence="3" id="KW-0597">Phosphoprotein</keyword>
<evidence type="ECO:0000259" key="12">
    <source>
        <dbReference type="Pfam" id="PF07730"/>
    </source>
</evidence>
<evidence type="ECO:0000259" key="11">
    <source>
        <dbReference type="Pfam" id="PF02518"/>
    </source>
</evidence>
<dbReference type="SUPFAM" id="SSF55874">
    <property type="entry name" value="ATPase domain of HSP90 chaperone/DNA topoisomerase II/histidine kinase"/>
    <property type="match status" value="1"/>
</dbReference>
<organism evidence="13 14">
    <name type="scientific">Frankia canadensis</name>
    <dbReference type="NCBI Taxonomy" id="1836972"/>
    <lineage>
        <taxon>Bacteria</taxon>
        <taxon>Bacillati</taxon>
        <taxon>Actinomycetota</taxon>
        <taxon>Actinomycetes</taxon>
        <taxon>Frankiales</taxon>
        <taxon>Frankiaceae</taxon>
        <taxon>Frankia</taxon>
    </lineage>
</organism>
<comment type="catalytic activity">
    <reaction evidence="1">
        <text>ATP + protein L-histidine = ADP + protein N-phospho-L-histidine.</text>
        <dbReference type="EC" id="2.7.13.3"/>
    </reaction>
</comment>
<evidence type="ECO:0000256" key="5">
    <source>
        <dbReference type="ARBA" id="ARBA00022741"/>
    </source>
</evidence>
<keyword evidence="4" id="KW-0808">Transferase</keyword>
<feature type="transmembrane region" description="Helical" evidence="10">
    <location>
        <begin position="102"/>
        <end position="121"/>
    </location>
</feature>
<keyword evidence="10" id="KW-0812">Transmembrane</keyword>
<dbReference type="PANTHER" id="PTHR24421:SF10">
    <property type="entry name" value="NITRATE_NITRITE SENSOR PROTEIN NARQ"/>
    <property type="match status" value="1"/>
</dbReference>
<evidence type="ECO:0000256" key="9">
    <source>
        <dbReference type="SAM" id="MobiDB-lite"/>
    </source>
</evidence>
<keyword evidence="14" id="KW-1185">Reference proteome</keyword>
<feature type="transmembrane region" description="Helical" evidence="10">
    <location>
        <begin position="128"/>
        <end position="145"/>
    </location>
</feature>
<evidence type="ECO:0000313" key="13">
    <source>
        <dbReference type="EMBL" id="SNQ48179.1"/>
    </source>
</evidence>
<feature type="transmembrane region" description="Helical" evidence="10">
    <location>
        <begin position="70"/>
        <end position="90"/>
    </location>
</feature>
<feature type="compositionally biased region" description="Polar residues" evidence="9">
    <location>
        <begin position="43"/>
        <end position="55"/>
    </location>
</feature>
<evidence type="ECO:0000256" key="7">
    <source>
        <dbReference type="ARBA" id="ARBA00022840"/>
    </source>
</evidence>
<sequence>MRLKAGDGRPRLAYRDPVWSTGASPVPTRILVHHSEGRWRSPMTPTAGTPTSEASSPGARKGLRGPFARWPRTADAVLAAAAFVMTVFVIDGPGDSMVVRGLADVPVLVLLVCAVTCTALYRRRRSPLVALGVSLIAWAALIGTGETHLGFATITALYASGRYAPADWRAPTGAFVASALASIDGLDDPGPWWQVPVFGSLVMVGAWYIGRRVQLRHDRADQLRRERAAETSRIVAEERTRIARELHDVVAHRVSLMTVQASGARAVAAEDPAAALGAMRAVEEAGRQALDELRHLLGVLRPQSSLDDLGPQPSLAELPGLIEQIRQAGVKVTSAVEALPADLPARTDLFAYRIIQEALTNVLKHAGPGASAEVRLRADRDRIAIEVRDDGGAFVAPEPAAPREAPGGHGVIGMRERALLLGGTLEAGLCAGGGFRVVAHLPAKGKPA</sequence>
<feature type="domain" description="Histidine kinase/HSP90-like ATPase" evidence="11">
    <location>
        <begin position="350"/>
        <end position="444"/>
    </location>
</feature>
<dbReference type="GO" id="GO:0016020">
    <property type="term" value="C:membrane"/>
    <property type="evidence" value="ECO:0007669"/>
    <property type="project" value="InterPro"/>
</dbReference>